<evidence type="ECO:0000259" key="2">
    <source>
        <dbReference type="PROSITE" id="PS50006"/>
    </source>
</evidence>
<protein>
    <recommendedName>
        <fullName evidence="2">FHA domain-containing protein</fullName>
    </recommendedName>
</protein>
<dbReference type="PaxDb" id="4081-Solyc11g017130.1.1"/>
<dbReference type="AlphaFoldDB" id="A0A3Q7IT06"/>
<dbReference type="OrthoDB" id="444265at2759"/>
<proteinExistence type="predicted"/>
<dbReference type="STRING" id="4081.A0A3Q7IT06"/>
<evidence type="ECO:0000313" key="4">
    <source>
        <dbReference type="Proteomes" id="UP000004994"/>
    </source>
</evidence>
<dbReference type="SMR" id="A0A3Q7IT06"/>
<dbReference type="CDD" id="cd09880">
    <property type="entry name" value="PIN_Smg5-6-like"/>
    <property type="match status" value="1"/>
</dbReference>
<dbReference type="GeneID" id="101262585"/>
<reference evidence="3" key="1">
    <citation type="journal article" date="2012" name="Nature">
        <title>The tomato genome sequence provides insights into fleshy fruit evolution.</title>
        <authorList>
            <consortium name="Tomato Genome Consortium"/>
        </authorList>
    </citation>
    <scope>NUCLEOTIDE SEQUENCE [LARGE SCALE GENOMIC DNA]</scope>
    <source>
        <strain evidence="3">cv. Heinz 1706</strain>
    </source>
</reference>
<name>A0A3Q7IT06_SOLLC</name>
<dbReference type="PANTHER" id="PTHR22593">
    <property type="entry name" value="TRANSMEMBRANE PROTEIN 18"/>
    <property type="match status" value="1"/>
</dbReference>
<feature type="compositionally biased region" description="Polar residues" evidence="1">
    <location>
        <begin position="252"/>
        <end position="269"/>
    </location>
</feature>
<dbReference type="SMART" id="SM00240">
    <property type="entry name" value="FHA"/>
    <property type="match status" value="1"/>
</dbReference>
<dbReference type="SUPFAM" id="SSF49879">
    <property type="entry name" value="SMAD/FHA domain"/>
    <property type="match status" value="1"/>
</dbReference>
<feature type="region of interest" description="Disordered" evidence="1">
    <location>
        <begin position="429"/>
        <end position="465"/>
    </location>
</feature>
<feature type="compositionally biased region" description="Polar residues" evidence="1">
    <location>
        <begin position="438"/>
        <end position="448"/>
    </location>
</feature>
<dbReference type="InterPro" id="IPR008984">
    <property type="entry name" value="SMAD_FHA_dom_sf"/>
</dbReference>
<sequence length="841" mass="95141">MADKLEISSIEEDKKIPVFTVLKNGAILKNIFLLDNPPPCSNQESEIEEILVVGRHPDCNITLEHPSISRFHLRIHSKPSSLSLSVTDLSSVHGTWISGKKLESGVKVELKEGDRMQLGGSSRVYRLHWVPISHAYDLENPFVPTLCESEPEESTQEEQHQDESGFSLQNDQIQKEDYDMVQGLDSSFSGMSSLPRLRSLTPPAPPMLDKNVAANENLPGNIHEEGEISLRQPAYQADKENSIPEALLVPGQSPNENADGTPPRSQQRCSSIWSRRGKHSNVQIQTGKDRAMNENIDMETEVESINREIEGTISVSKDLFASGNKDKEEEVFTPDKENHTPSSLFLGSMKKSCLSEMTNRSGRKSVLSNMDETDEETFTPDKENMTPETRRLRLMKKIGSQHQIKHPKLFKSSSLKLVVEPRSNQAAGCVSHKKEKLGSTTKSTQPNVDENDEEIFTPDKENMTPDTRLMRSMKKIGKLEDLKLESFKFSLDNVVDPIFHQNGTPFSSEKDNLNDKVLEEQKSTILAPRYPARLEVNTVKNRMDRVPLQSLLVNYPVKTSSISPEENIKLRDYPIQHPETMELCPFFNESFMEKKRWTIVVDTGSLLNKESRKSLQLLQGLRRTYMIIPRTVIRELDCMKRRASLFRRTTEVSAALEWIEDCMINAKAWIHVQSCAEETRAVAPTPPATAPLSLFSEENGMFPVGSHQFSPHSGLMDFASPTAEDHILEYALFFKRTNRNGQLVLLSNDLTMKIKAMAEGLNCETAEEFRESLVNPFSERFLWKDSSPRGRTWSCEDDFVLRETYYHGPPKKPSMSGEAAKGLKLILLHNSHFRCHISTAS</sequence>
<evidence type="ECO:0000256" key="1">
    <source>
        <dbReference type="SAM" id="MobiDB-lite"/>
    </source>
</evidence>
<dbReference type="Pfam" id="PF13638">
    <property type="entry name" value="PIN_4"/>
    <property type="match status" value="1"/>
</dbReference>
<dbReference type="Gene3D" id="3.40.50.1010">
    <property type="entry name" value="5'-nuclease"/>
    <property type="match status" value="1"/>
</dbReference>
<feature type="region of interest" description="Disordered" evidence="1">
    <location>
        <begin position="247"/>
        <end position="269"/>
    </location>
</feature>
<dbReference type="Gramene" id="Solyc11g017130.2.1">
    <property type="protein sequence ID" value="Solyc11g017130.2.1"/>
    <property type="gene ID" value="Solyc11g017130.2"/>
</dbReference>
<dbReference type="PANTHER" id="PTHR22593:SF8">
    <property type="entry name" value="FHA DOMAIN-CONTAINING PROTEIN PS1"/>
    <property type="match status" value="1"/>
</dbReference>
<dbReference type="InterPro" id="IPR002716">
    <property type="entry name" value="PIN_dom"/>
</dbReference>
<dbReference type="FunCoup" id="A0A3Q7IT06">
    <property type="interactions" value="280"/>
</dbReference>
<dbReference type="InParanoid" id="A0A3Q7IT06"/>
<dbReference type="PROSITE" id="PS50006">
    <property type="entry name" value="FHA_DOMAIN"/>
    <property type="match status" value="1"/>
</dbReference>
<dbReference type="OMA" id="PFGSHIK"/>
<reference evidence="3" key="2">
    <citation type="submission" date="2019-01" db="UniProtKB">
        <authorList>
            <consortium name="EnsemblPlants"/>
        </authorList>
    </citation>
    <scope>IDENTIFICATION</scope>
    <source>
        <strain evidence="3">cv. Heinz 1706</strain>
    </source>
</reference>
<dbReference type="Proteomes" id="UP000004994">
    <property type="component" value="Chromosome 11"/>
</dbReference>
<dbReference type="GO" id="GO:0031965">
    <property type="term" value="C:nuclear membrane"/>
    <property type="evidence" value="ECO:0000318"/>
    <property type="project" value="GO_Central"/>
</dbReference>
<dbReference type="Pfam" id="PF00498">
    <property type="entry name" value="FHA"/>
    <property type="match status" value="1"/>
</dbReference>
<dbReference type="CDD" id="cd22691">
    <property type="entry name" value="FHA_PS1-like"/>
    <property type="match status" value="1"/>
</dbReference>
<organism evidence="3">
    <name type="scientific">Solanum lycopersicum</name>
    <name type="common">Tomato</name>
    <name type="synonym">Lycopersicon esculentum</name>
    <dbReference type="NCBI Taxonomy" id="4081"/>
    <lineage>
        <taxon>Eukaryota</taxon>
        <taxon>Viridiplantae</taxon>
        <taxon>Streptophyta</taxon>
        <taxon>Embryophyta</taxon>
        <taxon>Tracheophyta</taxon>
        <taxon>Spermatophyta</taxon>
        <taxon>Magnoliopsida</taxon>
        <taxon>eudicotyledons</taxon>
        <taxon>Gunneridae</taxon>
        <taxon>Pentapetalae</taxon>
        <taxon>asterids</taxon>
        <taxon>lamiids</taxon>
        <taxon>Solanales</taxon>
        <taxon>Solanaceae</taxon>
        <taxon>Solanoideae</taxon>
        <taxon>Solaneae</taxon>
        <taxon>Solanum</taxon>
        <taxon>Solanum subgen. Lycopersicon</taxon>
    </lineage>
</organism>
<dbReference type="Gene3D" id="2.60.200.20">
    <property type="match status" value="1"/>
</dbReference>
<evidence type="ECO:0000313" key="3">
    <source>
        <dbReference type="EnsemblPlants" id="Solyc11g017130.2.1"/>
    </source>
</evidence>
<dbReference type="InterPro" id="IPR000253">
    <property type="entry name" value="FHA_dom"/>
</dbReference>
<feature type="domain" description="FHA" evidence="2">
    <location>
        <begin position="51"/>
        <end position="102"/>
    </location>
</feature>
<dbReference type="KEGG" id="sly:101262585"/>
<dbReference type="EnsemblPlants" id="Solyc11g017130.2.1">
    <property type="protein sequence ID" value="Solyc11g017130.2.1"/>
    <property type="gene ID" value="Solyc11g017130.2"/>
</dbReference>
<keyword evidence="4" id="KW-1185">Reference proteome</keyword>
<accession>A0A3Q7IT06</accession>